<proteinExistence type="predicted"/>
<dbReference type="EMBL" id="JACRSY010000005">
    <property type="protein sequence ID" value="MBC8578730.1"/>
    <property type="molecule type" value="Genomic_DNA"/>
</dbReference>
<sequence>MPDTITHYLFGLDQAKNIIDSPLYKMIKDNRNLYFIGLQGPDPMYYHAPYKKHNHFKVASLMHQDHTGYFLSSALCFAKKHIDTPELFNPCMAYISGLICHYALDITAHPYIFYLGGRYRLDDPSTTKYQGLHKRIEVAIDALLLEEKFDRKAHTFKIHKHILKNLSLPPIILELYEELLFSIYAIPNGGQIFKHSYEDFRNYFRLTYDRTGLKKSLAVTAMPLLPSSIATLAPTFSYHDCVDEFTDYLNTQKAVWLHPVTGNVYTYSFHDLLRNAHKLATTLLLGAYSFINSEISLEELEMLLPNLSYLTGLRTSDTRPMQYFKF</sequence>
<organism evidence="2 3">
    <name type="scientific">Zhenhengia yiwuensis</name>
    <dbReference type="NCBI Taxonomy" id="2763666"/>
    <lineage>
        <taxon>Bacteria</taxon>
        <taxon>Bacillati</taxon>
        <taxon>Bacillota</taxon>
        <taxon>Clostridia</taxon>
        <taxon>Lachnospirales</taxon>
        <taxon>Lachnospiraceae</taxon>
        <taxon>Zhenhengia</taxon>
    </lineage>
</organism>
<dbReference type="Proteomes" id="UP000655830">
    <property type="component" value="Unassembled WGS sequence"/>
</dbReference>
<dbReference type="AlphaFoldDB" id="A0A926EHN1"/>
<dbReference type="Pfam" id="PF00882">
    <property type="entry name" value="Zn_dep_PLPC"/>
    <property type="match status" value="1"/>
</dbReference>
<keyword evidence="3" id="KW-1185">Reference proteome</keyword>
<accession>A0A926EHN1</accession>
<feature type="domain" description="Phospholipase C/D" evidence="1">
    <location>
        <begin position="7"/>
        <end position="165"/>
    </location>
</feature>
<name>A0A926EHN1_9FIRM</name>
<dbReference type="InterPro" id="IPR029002">
    <property type="entry name" value="PLPC/GPLD1"/>
</dbReference>
<evidence type="ECO:0000313" key="2">
    <source>
        <dbReference type="EMBL" id="MBC8578730.1"/>
    </source>
</evidence>
<reference evidence="2" key="1">
    <citation type="submission" date="2020-08" db="EMBL/GenBank/DDBJ databases">
        <title>Genome public.</title>
        <authorList>
            <person name="Liu C."/>
            <person name="Sun Q."/>
        </authorList>
    </citation>
    <scope>NUCLEOTIDE SEQUENCE</scope>
    <source>
        <strain evidence="2">NSJ-12</strain>
    </source>
</reference>
<evidence type="ECO:0000259" key="1">
    <source>
        <dbReference type="Pfam" id="PF00882"/>
    </source>
</evidence>
<dbReference type="RefSeq" id="WP_249331766.1">
    <property type="nucleotide sequence ID" value="NZ_JACRSY010000005.1"/>
</dbReference>
<gene>
    <name evidence="2" type="ORF">H8718_04200</name>
</gene>
<comment type="caution">
    <text evidence="2">The sequence shown here is derived from an EMBL/GenBank/DDBJ whole genome shotgun (WGS) entry which is preliminary data.</text>
</comment>
<evidence type="ECO:0000313" key="3">
    <source>
        <dbReference type="Proteomes" id="UP000655830"/>
    </source>
</evidence>
<protein>
    <submittedName>
        <fullName evidence="2">Zinc dependent phospholipase C family protein</fullName>
    </submittedName>
</protein>